<keyword evidence="5" id="KW-1185">Reference proteome</keyword>
<accession>A0A2I8VFT7</accession>
<dbReference type="InterPro" id="IPR042183">
    <property type="entry name" value="MmgE/PrpD_sf_1"/>
</dbReference>
<dbReference type="Gene3D" id="3.30.1330.120">
    <property type="entry name" value="2-methylcitrate dehydratase PrpD"/>
    <property type="match status" value="1"/>
</dbReference>
<dbReference type="InterPro" id="IPR045337">
    <property type="entry name" value="MmgE_PrpD_C"/>
</dbReference>
<sequence>MTTAAEMADFVVATTFDDLSEEVVDETKKRLLDSIAIATGSIGAEPVEILRETVAELDNDGTTSIWGSEMKTSPPLATALNGGMVRYLDFMDAYLLSGEVPHPSNNVAPAVAAAEYTDASGKELIRAIGLAYEIHYQLGKNAPLMDRGWDHGTYVTFASAAGAGSLFGLDRDALMNAIGIAGVGHNALRVTRTGDLTMWKGLSASNAGRNAVYAVMLANNGMEGPIDVFEGQKGWKQIISGPFEVEYTPCEAVTETMTKKYMAGTVAQTQLDGLEELLARESIDPHEIERIEVDTYKRAKIIMGGTGKENESGNRHNVQNREQADHSLPYTMAALALDGELGHDQYELDRLHRDDVQDLLRRIHIFEDPDLTERYENGEMPAVIRITLTDGSVYEIEKSYFEGHPATPMSWEQLGEKFAMLADGVYTPDEQEAIVDAVRNLDEMETRDLVALLTQS</sequence>
<dbReference type="EMBL" id="CP026309">
    <property type="protein sequence ID" value="AUV80797.1"/>
    <property type="molecule type" value="Genomic_DNA"/>
</dbReference>
<feature type="domain" description="MmgE/PrpD N-terminal" evidence="2">
    <location>
        <begin position="6"/>
        <end position="247"/>
    </location>
</feature>
<dbReference type="InterPro" id="IPR005656">
    <property type="entry name" value="MmgE_PrpD"/>
</dbReference>
<dbReference type="GO" id="GO:0016829">
    <property type="term" value="F:lyase activity"/>
    <property type="evidence" value="ECO:0007669"/>
    <property type="project" value="InterPro"/>
</dbReference>
<dbReference type="SUPFAM" id="SSF103378">
    <property type="entry name" value="2-methylcitrate dehydratase PrpD"/>
    <property type="match status" value="1"/>
</dbReference>
<protein>
    <submittedName>
        <fullName evidence="4">MmgE/PrpD family protein</fullName>
    </submittedName>
</protein>
<evidence type="ECO:0000259" key="2">
    <source>
        <dbReference type="Pfam" id="PF03972"/>
    </source>
</evidence>
<dbReference type="PANTHER" id="PTHR16943:SF8">
    <property type="entry name" value="2-METHYLCITRATE DEHYDRATASE"/>
    <property type="match status" value="1"/>
</dbReference>
<reference evidence="4 5" key="1">
    <citation type="submission" date="2018-01" db="EMBL/GenBank/DDBJ databases">
        <title>Complete genome sequence of Salinigranum rubrum GX10T, an extremely halophilic archaeon isolated from a marine solar saltern.</title>
        <authorList>
            <person name="Han S."/>
        </authorList>
    </citation>
    <scope>NUCLEOTIDE SEQUENCE [LARGE SCALE GENOMIC DNA]</scope>
    <source>
        <strain evidence="4 5">GX10</strain>
    </source>
</reference>
<proteinExistence type="inferred from homology"/>
<evidence type="ECO:0000259" key="3">
    <source>
        <dbReference type="Pfam" id="PF19305"/>
    </source>
</evidence>
<dbReference type="OrthoDB" id="43639at2157"/>
<dbReference type="InterPro" id="IPR042188">
    <property type="entry name" value="MmgE/PrpD_sf_2"/>
</dbReference>
<dbReference type="InterPro" id="IPR036148">
    <property type="entry name" value="MmgE/PrpD_sf"/>
</dbReference>
<feature type="domain" description="MmgE/PrpD C-terminal" evidence="3">
    <location>
        <begin position="261"/>
        <end position="442"/>
    </location>
</feature>
<dbReference type="Pfam" id="PF19305">
    <property type="entry name" value="MmgE_PrpD_C"/>
    <property type="match status" value="1"/>
</dbReference>
<dbReference type="Pfam" id="PF03972">
    <property type="entry name" value="MmgE_PrpD_N"/>
    <property type="match status" value="1"/>
</dbReference>
<evidence type="ECO:0000313" key="4">
    <source>
        <dbReference type="EMBL" id="AUV80797.1"/>
    </source>
</evidence>
<name>A0A2I8VFT7_9EURY</name>
<dbReference type="AlphaFoldDB" id="A0A2I8VFT7"/>
<dbReference type="InterPro" id="IPR045336">
    <property type="entry name" value="MmgE_PrpD_N"/>
</dbReference>
<dbReference type="PANTHER" id="PTHR16943">
    <property type="entry name" value="2-METHYLCITRATE DEHYDRATASE-RELATED"/>
    <property type="match status" value="1"/>
</dbReference>
<evidence type="ECO:0000313" key="5">
    <source>
        <dbReference type="Proteomes" id="UP000236584"/>
    </source>
</evidence>
<evidence type="ECO:0000256" key="1">
    <source>
        <dbReference type="ARBA" id="ARBA00006174"/>
    </source>
</evidence>
<dbReference type="RefSeq" id="WP_103424484.1">
    <property type="nucleotide sequence ID" value="NZ_CP026309.1"/>
</dbReference>
<gene>
    <name evidence="4" type="ORF">C2R22_03275</name>
</gene>
<dbReference type="KEGG" id="srub:C2R22_03275"/>
<organism evidence="4 5">
    <name type="scientific">Salinigranum rubrum</name>
    <dbReference type="NCBI Taxonomy" id="755307"/>
    <lineage>
        <taxon>Archaea</taxon>
        <taxon>Methanobacteriati</taxon>
        <taxon>Methanobacteriota</taxon>
        <taxon>Stenosarchaea group</taxon>
        <taxon>Halobacteria</taxon>
        <taxon>Halobacteriales</taxon>
        <taxon>Haloferacaceae</taxon>
        <taxon>Salinigranum</taxon>
    </lineage>
</organism>
<dbReference type="GeneID" id="35591078"/>
<dbReference type="Proteomes" id="UP000236584">
    <property type="component" value="Chromosome"/>
</dbReference>
<dbReference type="Gene3D" id="1.10.4100.10">
    <property type="entry name" value="2-methylcitrate dehydratase PrpD"/>
    <property type="match status" value="1"/>
</dbReference>
<comment type="similarity">
    <text evidence="1">Belongs to the PrpD family.</text>
</comment>